<accession>A0AAD6AHU9</accession>
<feature type="non-terminal residue" evidence="2">
    <location>
        <position position="183"/>
    </location>
</feature>
<evidence type="ECO:0000313" key="3">
    <source>
        <dbReference type="Proteomes" id="UP001219934"/>
    </source>
</evidence>
<comment type="caution">
    <text evidence="2">The sequence shown here is derived from an EMBL/GenBank/DDBJ whole genome shotgun (WGS) entry which is preliminary data.</text>
</comment>
<name>A0AAD6AHU9_9TELE</name>
<keyword evidence="3" id="KW-1185">Reference proteome</keyword>
<organism evidence="2 3">
    <name type="scientific">Pogonophryne albipinna</name>
    <dbReference type="NCBI Taxonomy" id="1090488"/>
    <lineage>
        <taxon>Eukaryota</taxon>
        <taxon>Metazoa</taxon>
        <taxon>Chordata</taxon>
        <taxon>Craniata</taxon>
        <taxon>Vertebrata</taxon>
        <taxon>Euteleostomi</taxon>
        <taxon>Actinopterygii</taxon>
        <taxon>Neopterygii</taxon>
        <taxon>Teleostei</taxon>
        <taxon>Neoteleostei</taxon>
        <taxon>Acanthomorphata</taxon>
        <taxon>Eupercaria</taxon>
        <taxon>Perciformes</taxon>
        <taxon>Notothenioidei</taxon>
        <taxon>Pogonophryne</taxon>
    </lineage>
</organism>
<evidence type="ECO:0000313" key="2">
    <source>
        <dbReference type="EMBL" id="KAJ4925428.1"/>
    </source>
</evidence>
<evidence type="ECO:0000256" key="1">
    <source>
        <dbReference type="SAM" id="MobiDB-lite"/>
    </source>
</evidence>
<dbReference type="AlphaFoldDB" id="A0AAD6AHU9"/>
<feature type="region of interest" description="Disordered" evidence="1">
    <location>
        <begin position="53"/>
        <end position="75"/>
    </location>
</feature>
<sequence>MIRLAVGRPPLLTPSSDWTDASDTWGAGRNKLALHESINAHAPRYARLDRHLTDGSISAPPPRHPSHPGPFLRTGRAADNALMGCGGRLKAGSKVCEAVMQSCFSETGRLSLEAPAHITLLGDSINTEPPGTCHPRLPASNGTHGEFASPENRCTVGQLEGPSLSRGPPQTQRKHSSAVICFQ</sequence>
<gene>
    <name evidence="2" type="ORF">JOQ06_018159</name>
</gene>
<dbReference type="Proteomes" id="UP001219934">
    <property type="component" value="Unassembled WGS sequence"/>
</dbReference>
<dbReference type="EMBL" id="JAPTMU010000021">
    <property type="protein sequence ID" value="KAJ4925428.1"/>
    <property type="molecule type" value="Genomic_DNA"/>
</dbReference>
<reference evidence="2" key="1">
    <citation type="submission" date="2022-11" db="EMBL/GenBank/DDBJ databases">
        <title>Chromosome-level genome of Pogonophryne albipinna.</title>
        <authorList>
            <person name="Jo E."/>
        </authorList>
    </citation>
    <scope>NUCLEOTIDE SEQUENCE</scope>
    <source>
        <strain evidence="2">SGF0006</strain>
        <tissue evidence="2">Muscle</tissue>
    </source>
</reference>
<proteinExistence type="predicted"/>
<protein>
    <submittedName>
        <fullName evidence="2">Uncharacterized protein</fullName>
    </submittedName>
</protein>